<dbReference type="InterPro" id="IPR001607">
    <property type="entry name" value="Znf_UBP"/>
</dbReference>
<dbReference type="InterPro" id="IPR013083">
    <property type="entry name" value="Znf_RING/FYVE/PHD"/>
</dbReference>
<name>A0ABW0EEY9_9BACT</name>
<accession>A0ABW0EEY9</accession>
<dbReference type="PROSITE" id="PS50271">
    <property type="entry name" value="ZF_UBP"/>
    <property type="match status" value="1"/>
</dbReference>
<gene>
    <name evidence="2" type="ORF">ACFPIB_13000</name>
</gene>
<evidence type="ECO:0000259" key="1">
    <source>
        <dbReference type="PROSITE" id="PS50271"/>
    </source>
</evidence>
<evidence type="ECO:0000313" key="2">
    <source>
        <dbReference type="EMBL" id="MFC5271536.1"/>
    </source>
</evidence>
<dbReference type="Proteomes" id="UP001596161">
    <property type="component" value="Unassembled WGS sequence"/>
</dbReference>
<proteinExistence type="predicted"/>
<dbReference type="Pfam" id="PF02148">
    <property type="entry name" value="zf-UBP"/>
    <property type="match status" value="1"/>
</dbReference>
<sequence length="90" mass="10519">MFKGKKLCQHLQQTEIKPPAKYQCDKCIAMGDTWVHLRACQTCGEVNCCDDSKNKHASKHYHETQHPVIISAEPNERWGWCFEHQKMALY</sequence>
<dbReference type="SUPFAM" id="SSF57850">
    <property type="entry name" value="RING/U-box"/>
    <property type="match status" value="1"/>
</dbReference>
<keyword evidence="3" id="KW-1185">Reference proteome</keyword>
<dbReference type="Gene3D" id="3.30.40.10">
    <property type="entry name" value="Zinc/RING finger domain, C3HC4 (zinc finger)"/>
    <property type="match status" value="1"/>
</dbReference>
<evidence type="ECO:0000313" key="3">
    <source>
        <dbReference type="Proteomes" id="UP001596161"/>
    </source>
</evidence>
<comment type="caution">
    <text evidence="2">The sequence shown here is derived from an EMBL/GenBank/DDBJ whole genome shotgun (WGS) entry which is preliminary data.</text>
</comment>
<feature type="domain" description="UBP-type" evidence="1">
    <location>
        <begin position="6"/>
        <end position="90"/>
    </location>
</feature>
<protein>
    <submittedName>
        <fullName evidence="2">UBP-type zinc finger domain-containing protein</fullName>
    </submittedName>
</protein>
<dbReference type="RefSeq" id="WP_378017894.1">
    <property type="nucleotide sequence ID" value="NZ_JBHSKT010000007.1"/>
</dbReference>
<organism evidence="2 3">
    <name type="scientific">Adhaeribacter terreus</name>
    <dbReference type="NCBI Taxonomy" id="529703"/>
    <lineage>
        <taxon>Bacteria</taxon>
        <taxon>Pseudomonadati</taxon>
        <taxon>Bacteroidota</taxon>
        <taxon>Cytophagia</taxon>
        <taxon>Cytophagales</taxon>
        <taxon>Hymenobacteraceae</taxon>
        <taxon>Adhaeribacter</taxon>
    </lineage>
</organism>
<dbReference type="EMBL" id="JBHSKT010000007">
    <property type="protein sequence ID" value="MFC5271536.1"/>
    <property type="molecule type" value="Genomic_DNA"/>
</dbReference>
<reference evidence="3" key="1">
    <citation type="journal article" date="2019" name="Int. J. Syst. Evol. Microbiol.">
        <title>The Global Catalogue of Microorganisms (GCM) 10K type strain sequencing project: providing services to taxonomists for standard genome sequencing and annotation.</title>
        <authorList>
            <consortium name="The Broad Institute Genomics Platform"/>
            <consortium name="The Broad Institute Genome Sequencing Center for Infectious Disease"/>
            <person name="Wu L."/>
            <person name="Ma J."/>
        </authorList>
    </citation>
    <scope>NUCLEOTIDE SEQUENCE [LARGE SCALE GENOMIC DNA]</scope>
    <source>
        <strain evidence="3">KACC 12602</strain>
    </source>
</reference>